<accession>A0AAV0UC49</accession>
<gene>
    <name evidence="1" type="ORF">HBR001_LOCUS6151</name>
</gene>
<protein>
    <recommendedName>
        <fullName evidence="3">RxLR effector candidate protein</fullName>
    </recommendedName>
</protein>
<organism evidence="1 2">
    <name type="scientific">Hyaloperonospora brassicae</name>
    <name type="common">Brassica downy mildew</name>
    <name type="synonym">Peronospora brassicae</name>
    <dbReference type="NCBI Taxonomy" id="162125"/>
    <lineage>
        <taxon>Eukaryota</taxon>
        <taxon>Sar</taxon>
        <taxon>Stramenopiles</taxon>
        <taxon>Oomycota</taxon>
        <taxon>Peronosporomycetes</taxon>
        <taxon>Peronosporales</taxon>
        <taxon>Peronosporaceae</taxon>
        <taxon>Hyaloperonospora</taxon>
    </lineage>
</organism>
<name>A0AAV0UC49_HYABA</name>
<dbReference type="EMBL" id="CANTFL010001225">
    <property type="protein sequence ID" value="CAI5734407.1"/>
    <property type="molecule type" value="Genomic_DNA"/>
</dbReference>
<dbReference type="AlphaFoldDB" id="A0AAV0UC49"/>
<dbReference type="Proteomes" id="UP001162031">
    <property type="component" value="Unassembled WGS sequence"/>
</dbReference>
<evidence type="ECO:0000313" key="1">
    <source>
        <dbReference type="EMBL" id="CAI5734407.1"/>
    </source>
</evidence>
<evidence type="ECO:0008006" key="3">
    <source>
        <dbReference type="Google" id="ProtNLM"/>
    </source>
</evidence>
<comment type="caution">
    <text evidence="1">The sequence shown here is derived from an EMBL/GenBank/DDBJ whole genome shotgun (WGS) entry which is preliminary data.</text>
</comment>
<proteinExistence type="predicted"/>
<sequence length="217" mass="24532">MRFSYLRAVLICRVLLDKADHASGLGPTKTIALDSPQEVNEPKHLLRSPASADDQEARAFRLRIGLPEGGVSEAETIETAIDALLLLGVRLTEHDGRDTVFRGLYYDLFELKTPGASDADMIEKLRKLLASKNLLDRAVLLQLAREKIWMPKAVIETVESEFFTLIQAEKERAAFVYENQVKVLKEKGMFDCARYLEAHKDVYDAWKKAKETADKTH</sequence>
<keyword evidence="2" id="KW-1185">Reference proteome</keyword>
<reference evidence="1" key="1">
    <citation type="submission" date="2022-12" db="EMBL/GenBank/DDBJ databases">
        <authorList>
            <person name="Webb A."/>
        </authorList>
    </citation>
    <scope>NUCLEOTIDE SEQUENCE</scope>
    <source>
        <strain evidence="1">Hp1</strain>
    </source>
</reference>
<evidence type="ECO:0000313" key="2">
    <source>
        <dbReference type="Proteomes" id="UP001162031"/>
    </source>
</evidence>